<protein>
    <submittedName>
        <fullName evidence="1">Uncharacterized protein</fullName>
    </submittedName>
</protein>
<name>A0A382U2T2_9ZZZZ</name>
<organism evidence="1">
    <name type="scientific">marine metagenome</name>
    <dbReference type="NCBI Taxonomy" id="408172"/>
    <lineage>
        <taxon>unclassified sequences</taxon>
        <taxon>metagenomes</taxon>
        <taxon>ecological metagenomes</taxon>
    </lineage>
</organism>
<feature type="non-terminal residue" evidence="1">
    <location>
        <position position="1"/>
    </location>
</feature>
<dbReference type="AlphaFoldDB" id="A0A382U2T2"/>
<proteinExistence type="predicted"/>
<gene>
    <name evidence="1" type="ORF">METZ01_LOCUS381427</name>
</gene>
<dbReference type="EMBL" id="UINC01141059">
    <property type="protein sequence ID" value="SVD28573.1"/>
    <property type="molecule type" value="Genomic_DNA"/>
</dbReference>
<evidence type="ECO:0000313" key="1">
    <source>
        <dbReference type="EMBL" id="SVD28573.1"/>
    </source>
</evidence>
<reference evidence="1" key="1">
    <citation type="submission" date="2018-05" db="EMBL/GenBank/DDBJ databases">
        <authorList>
            <person name="Lanie J.A."/>
            <person name="Ng W.-L."/>
            <person name="Kazmierczak K.M."/>
            <person name="Andrzejewski T.M."/>
            <person name="Davidsen T.M."/>
            <person name="Wayne K.J."/>
            <person name="Tettelin H."/>
            <person name="Glass J.I."/>
            <person name="Rusch D."/>
            <person name="Podicherti R."/>
            <person name="Tsui H.-C.T."/>
            <person name="Winkler M.E."/>
        </authorList>
    </citation>
    <scope>NUCLEOTIDE SEQUENCE</scope>
</reference>
<sequence length="241" mass="28195">DFYISNEFLRCGQTYQVTISLPSNDTIGIVYNIEWNNLIKKLPRPVSYNDELIRVDTIFTEYDQCGNAIFTDYKMLSDYPDSTGIPDHPVDSVRNTYTDYWKLIQSISYYKYWDNSISNFTWDGLTRIKVDDPNSYTIHNEYGISLGNSFMQVETMDDGKRIKSKNMSDGSISWTYEWDGYSYEMWMNSSTNQSGYQTGTIDEYANEIEYILYDCSVDPCVPTQKTIFEFDCTMFEPIPMQ</sequence>
<accession>A0A382U2T2</accession>